<dbReference type="Gene3D" id="3.10.180.10">
    <property type="entry name" value="2,3-Dihydroxybiphenyl 1,2-Dioxygenase, domain 1"/>
    <property type="match status" value="1"/>
</dbReference>
<dbReference type="InterPro" id="IPR029068">
    <property type="entry name" value="Glyas_Bleomycin-R_OHBP_Dase"/>
</dbReference>
<dbReference type="InterPro" id="IPR018146">
    <property type="entry name" value="Glyoxalase_1_CS"/>
</dbReference>
<evidence type="ECO:0000259" key="2">
    <source>
        <dbReference type="PROSITE" id="PS51819"/>
    </source>
</evidence>
<dbReference type="SUPFAM" id="SSF54593">
    <property type="entry name" value="Glyoxalase/Bleomycin resistance protein/Dihydroxybiphenyl dioxygenase"/>
    <property type="match status" value="1"/>
</dbReference>
<gene>
    <name evidence="3" type="ORF">MNBD_GAMMA11-816</name>
</gene>
<dbReference type="GO" id="GO:0004462">
    <property type="term" value="F:lactoylglutathione lyase activity"/>
    <property type="evidence" value="ECO:0007669"/>
    <property type="project" value="InterPro"/>
</dbReference>
<dbReference type="PROSITE" id="PS51819">
    <property type="entry name" value="VOC"/>
    <property type="match status" value="1"/>
</dbReference>
<keyword evidence="1" id="KW-0479">Metal-binding</keyword>
<dbReference type="InterPro" id="IPR050383">
    <property type="entry name" value="GlyoxalaseI/FosfomycinResist"/>
</dbReference>
<dbReference type="GO" id="GO:0046872">
    <property type="term" value="F:metal ion binding"/>
    <property type="evidence" value="ECO:0007669"/>
    <property type="project" value="UniProtKB-KW"/>
</dbReference>
<sequence length="152" mass="16716">MLGGTVYKRRALKAVIIRVFIDYGGVKVGVLSIHHVSLVVADTQRAVNFYHGVLGLEVCQDRPDLGFPGAWLSIGEQQIHLLEVVVNPGAVDRPVHGGRDRHLAMSVDDLSDVEQKLNAQEICFTRSRSGRQALFCRDPDGNGVELIQSDLM</sequence>
<dbReference type="PANTHER" id="PTHR21366">
    <property type="entry name" value="GLYOXALASE FAMILY PROTEIN"/>
    <property type="match status" value="1"/>
</dbReference>
<protein>
    <submittedName>
        <fullName evidence="3">Glyoxalase family protein</fullName>
    </submittedName>
</protein>
<feature type="domain" description="VOC" evidence="2">
    <location>
        <begin position="32"/>
        <end position="149"/>
    </location>
</feature>
<dbReference type="AlphaFoldDB" id="A0A3B0XKP9"/>
<dbReference type="InterPro" id="IPR004360">
    <property type="entry name" value="Glyas_Fos-R_dOase_dom"/>
</dbReference>
<evidence type="ECO:0000313" key="3">
    <source>
        <dbReference type="EMBL" id="VAW64773.1"/>
    </source>
</evidence>
<dbReference type="PROSITE" id="PS00934">
    <property type="entry name" value="GLYOXALASE_I_1"/>
    <property type="match status" value="1"/>
</dbReference>
<proteinExistence type="predicted"/>
<dbReference type="PANTHER" id="PTHR21366:SF22">
    <property type="entry name" value="VOC DOMAIN-CONTAINING PROTEIN"/>
    <property type="match status" value="1"/>
</dbReference>
<dbReference type="Pfam" id="PF00903">
    <property type="entry name" value="Glyoxalase"/>
    <property type="match status" value="1"/>
</dbReference>
<organism evidence="3">
    <name type="scientific">hydrothermal vent metagenome</name>
    <dbReference type="NCBI Taxonomy" id="652676"/>
    <lineage>
        <taxon>unclassified sequences</taxon>
        <taxon>metagenomes</taxon>
        <taxon>ecological metagenomes</taxon>
    </lineage>
</organism>
<dbReference type="EMBL" id="UOFG01000239">
    <property type="protein sequence ID" value="VAW64773.1"/>
    <property type="molecule type" value="Genomic_DNA"/>
</dbReference>
<reference evidence="3" key="1">
    <citation type="submission" date="2018-06" db="EMBL/GenBank/DDBJ databases">
        <authorList>
            <person name="Zhirakovskaya E."/>
        </authorList>
    </citation>
    <scope>NUCLEOTIDE SEQUENCE</scope>
</reference>
<dbReference type="InterPro" id="IPR037523">
    <property type="entry name" value="VOC_core"/>
</dbReference>
<accession>A0A3B0XKP9</accession>
<dbReference type="CDD" id="cd07245">
    <property type="entry name" value="VOC_like"/>
    <property type="match status" value="1"/>
</dbReference>
<evidence type="ECO:0000256" key="1">
    <source>
        <dbReference type="ARBA" id="ARBA00022723"/>
    </source>
</evidence>
<name>A0A3B0XKP9_9ZZZZ</name>